<name>A0AAD4SNC2_9MAGN</name>
<sequence length="58" mass="6562">DGPVCWRMEAQFTRLRVQKANVIKICPVSSVHNPQFYWKIATQADLGLGDAYINALKV</sequence>
<dbReference type="Proteomes" id="UP001202328">
    <property type="component" value="Unassembled WGS sequence"/>
</dbReference>
<dbReference type="AlphaFoldDB" id="A0AAD4SNC2"/>
<protein>
    <submittedName>
        <fullName evidence="1">Uncharacterized protein</fullName>
    </submittedName>
</protein>
<proteinExistence type="predicted"/>
<gene>
    <name evidence="1" type="ORF">MKW98_004543</name>
</gene>
<feature type="non-terminal residue" evidence="1">
    <location>
        <position position="1"/>
    </location>
</feature>
<reference evidence="1" key="1">
    <citation type="submission" date="2022-04" db="EMBL/GenBank/DDBJ databases">
        <title>A functionally conserved STORR gene fusion in Papaver species that diverged 16.8 million years ago.</title>
        <authorList>
            <person name="Catania T."/>
        </authorList>
    </citation>
    <scope>NUCLEOTIDE SEQUENCE</scope>
    <source>
        <strain evidence="1">S-188037</strain>
    </source>
</reference>
<dbReference type="EMBL" id="JAJJMB010009125">
    <property type="protein sequence ID" value="KAI3916102.1"/>
    <property type="molecule type" value="Genomic_DNA"/>
</dbReference>
<keyword evidence="2" id="KW-1185">Reference proteome</keyword>
<evidence type="ECO:0000313" key="1">
    <source>
        <dbReference type="EMBL" id="KAI3916102.1"/>
    </source>
</evidence>
<accession>A0AAD4SNC2</accession>
<organism evidence="1 2">
    <name type="scientific">Papaver atlanticum</name>
    <dbReference type="NCBI Taxonomy" id="357466"/>
    <lineage>
        <taxon>Eukaryota</taxon>
        <taxon>Viridiplantae</taxon>
        <taxon>Streptophyta</taxon>
        <taxon>Embryophyta</taxon>
        <taxon>Tracheophyta</taxon>
        <taxon>Spermatophyta</taxon>
        <taxon>Magnoliopsida</taxon>
        <taxon>Ranunculales</taxon>
        <taxon>Papaveraceae</taxon>
        <taxon>Papaveroideae</taxon>
        <taxon>Papaver</taxon>
    </lineage>
</organism>
<evidence type="ECO:0000313" key="2">
    <source>
        <dbReference type="Proteomes" id="UP001202328"/>
    </source>
</evidence>
<comment type="caution">
    <text evidence="1">The sequence shown here is derived from an EMBL/GenBank/DDBJ whole genome shotgun (WGS) entry which is preliminary data.</text>
</comment>